<dbReference type="GeneID" id="66100751"/>
<evidence type="ECO:0000259" key="4">
    <source>
        <dbReference type="PROSITE" id="PS50014"/>
    </source>
</evidence>
<dbReference type="GO" id="GO:0006355">
    <property type="term" value="P:regulation of DNA-templated transcription"/>
    <property type="evidence" value="ECO:0007669"/>
    <property type="project" value="TreeGrafter"/>
</dbReference>
<evidence type="ECO:0000256" key="1">
    <source>
        <dbReference type="ARBA" id="ARBA00023117"/>
    </source>
</evidence>
<comment type="caution">
    <text evidence="6">The sequence shown here is derived from an EMBL/GenBank/DDBJ whole genome shotgun (WGS) entry which is preliminary data.</text>
</comment>
<dbReference type="Proteomes" id="UP000812287">
    <property type="component" value="Unassembled WGS sequence"/>
</dbReference>
<dbReference type="InterPro" id="IPR050935">
    <property type="entry name" value="Bromo_chromatin_reader"/>
</dbReference>
<dbReference type="SUPFAM" id="SSF47370">
    <property type="entry name" value="Bromodomain"/>
    <property type="match status" value="2"/>
</dbReference>
<feature type="compositionally biased region" description="Basic residues" evidence="3">
    <location>
        <begin position="385"/>
        <end position="394"/>
    </location>
</feature>
<feature type="non-terminal residue" evidence="6">
    <location>
        <position position="1"/>
    </location>
</feature>
<keyword evidence="7" id="KW-1185">Reference proteome</keyword>
<evidence type="ECO:0000313" key="7">
    <source>
        <dbReference type="Proteomes" id="UP000812287"/>
    </source>
</evidence>
<evidence type="ECO:0000256" key="2">
    <source>
        <dbReference type="PROSITE-ProRule" id="PRU00035"/>
    </source>
</evidence>
<dbReference type="OrthoDB" id="784962at2759"/>
<dbReference type="InterPro" id="IPR036427">
    <property type="entry name" value="Bromodomain-like_sf"/>
</dbReference>
<dbReference type="InterPro" id="IPR027353">
    <property type="entry name" value="NET_dom"/>
</dbReference>
<dbReference type="PROSITE" id="PS50014">
    <property type="entry name" value="BROMODOMAIN_2"/>
    <property type="match status" value="2"/>
</dbReference>
<feature type="compositionally biased region" description="Pro residues" evidence="3">
    <location>
        <begin position="146"/>
        <end position="157"/>
    </location>
</feature>
<feature type="domain" description="Bromo" evidence="4">
    <location>
        <begin position="37"/>
        <end position="121"/>
    </location>
</feature>
<feature type="region of interest" description="Disordered" evidence="3">
    <location>
        <begin position="380"/>
        <end position="423"/>
    </location>
</feature>
<dbReference type="GO" id="GO:0005634">
    <property type="term" value="C:nucleus"/>
    <property type="evidence" value="ECO:0007669"/>
    <property type="project" value="TreeGrafter"/>
</dbReference>
<feature type="compositionally biased region" description="Low complexity" evidence="3">
    <location>
        <begin position="556"/>
        <end position="569"/>
    </location>
</feature>
<dbReference type="Pfam" id="PF17035">
    <property type="entry name" value="BET"/>
    <property type="match status" value="1"/>
</dbReference>
<protein>
    <submittedName>
        <fullName evidence="6">Bromodomain-containing protein</fullName>
    </submittedName>
</protein>
<sequence>TIVASHSSTPVPSTPLPTTSLTLSQYRFCNNSVKSLKKLKDAAPFLRPVDPVALNVPHYPTIIKTPMDLGTIERKVATSNPQKPDLNSSNPRYSTPDEFVADVRLVFENCYKFNGPDHTISAMGRRVEEVFERQVKNMPMTIEVATPPPPPPPPPVPTKKAQPVRRASTSVPVIRRNDNEAVGRPKREIHPPPPKDLPYADAPKKHRKARRVKDDGTAEQLKFCSKILQDLSRKQHWDIASPFYEPVDWVNLDLPTYPKIVKKPMDMSTMRKKLENGDYPNAQKFCDDFKLMIRNCFAFNPQGTPVNTAGIELQRLFDSKWRALPPLHEVTDDEEDEEDISDDEHSRMFLAHPITYDLGAIAVLEDQMRAMNDNLTALKNLKANKDKKKPKKEKPPHPSTSKPSKPKPLPPPKNGKKSGKKAGVAENDFLTFDQKKDLSEAIQGLDGVKLERVIKIIHEGVPEIRDSTEEIELEIDLLPPPVLTKLYNFVIRPLRAPPVKRNRHGKGTGTGGLNRKSMDEDVEAEKIRQLEQRMALFEGASGAAVSVPKAMDSESDSSSASDSSGSDSE</sequence>
<dbReference type="GO" id="GO:0006338">
    <property type="term" value="P:chromatin remodeling"/>
    <property type="evidence" value="ECO:0007669"/>
    <property type="project" value="TreeGrafter"/>
</dbReference>
<gene>
    <name evidence="6" type="ORF">BT62DRAFT_1044108</name>
</gene>
<dbReference type="AlphaFoldDB" id="A0A9P7W0D3"/>
<proteinExistence type="predicted"/>
<evidence type="ECO:0000259" key="5">
    <source>
        <dbReference type="PROSITE" id="PS51525"/>
    </source>
</evidence>
<feature type="region of interest" description="Disordered" evidence="3">
    <location>
        <begin position="143"/>
        <end position="214"/>
    </location>
</feature>
<dbReference type="InterPro" id="IPR001487">
    <property type="entry name" value="Bromodomain"/>
</dbReference>
<dbReference type="EMBL" id="MU250526">
    <property type="protein sequence ID" value="KAG7450287.1"/>
    <property type="molecule type" value="Genomic_DNA"/>
</dbReference>
<feature type="region of interest" description="Disordered" evidence="3">
    <location>
        <begin position="500"/>
        <end position="520"/>
    </location>
</feature>
<feature type="compositionally biased region" description="Basic and acidic residues" evidence="3">
    <location>
        <begin position="175"/>
        <end position="190"/>
    </location>
</feature>
<feature type="region of interest" description="Disordered" evidence="3">
    <location>
        <begin position="541"/>
        <end position="569"/>
    </location>
</feature>
<dbReference type="InterPro" id="IPR038336">
    <property type="entry name" value="NET_sf"/>
</dbReference>
<dbReference type="Gene3D" id="1.20.1270.220">
    <property type="match status" value="1"/>
</dbReference>
<dbReference type="PRINTS" id="PR00503">
    <property type="entry name" value="BROMODOMAIN"/>
</dbReference>
<dbReference type="PANTHER" id="PTHR22880:SF225">
    <property type="entry name" value="BROMODOMAIN-CONTAINING PROTEIN BET-1-RELATED"/>
    <property type="match status" value="1"/>
</dbReference>
<dbReference type="GO" id="GO:0000785">
    <property type="term" value="C:chromatin"/>
    <property type="evidence" value="ECO:0007669"/>
    <property type="project" value="TreeGrafter"/>
</dbReference>
<dbReference type="PROSITE" id="PS51525">
    <property type="entry name" value="NET"/>
    <property type="match status" value="1"/>
</dbReference>
<organism evidence="6 7">
    <name type="scientific">Guyanagaster necrorhizus</name>
    <dbReference type="NCBI Taxonomy" id="856835"/>
    <lineage>
        <taxon>Eukaryota</taxon>
        <taxon>Fungi</taxon>
        <taxon>Dikarya</taxon>
        <taxon>Basidiomycota</taxon>
        <taxon>Agaricomycotina</taxon>
        <taxon>Agaricomycetes</taxon>
        <taxon>Agaricomycetidae</taxon>
        <taxon>Agaricales</taxon>
        <taxon>Marasmiineae</taxon>
        <taxon>Physalacriaceae</taxon>
        <taxon>Guyanagaster</taxon>
    </lineage>
</organism>
<dbReference type="RefSeq" id="XP_043043787.1">
    <property type="nucleotide sequence ID" value="XM_043178460.1"/>
</dbReference>
<dbReference type="Pfam" id="PF00439">
    <property type="entry name" value="Bromodomain"/>
    <property type="match status" value="2"/>
</dbReference>
<dbReference type="PANTHER" id="PTHR22880">
    <property type="entry name" value="FALZ-RELATED BROMODOMAIN-CONTAINING PROTEINS"/>
    <property type="match status" value="1"/>
</dbReference>
<reference evidence="6" key="1">
    <citation type="submission" date="2020-11" db="EMBL/GenBank/DDBJ databases">
        <title>Adaptations for nitrogen fixation in a non-lichenized fungal sporocarp promotes dispersal by wood-feeding termites.</title>
        <authorList>
            <consortium name="DOE Joint Genome Institute"/>
            <person name="Koch R.A."/>
            <person name="Yoon G."/>
            <person name="Arayal U."/>
            <person name="Lail K."/>
            <person name="Amirebrahimi M."/>
            <person name="Labutti K."/>
            <person name="Lipzen A."/>
            <person name="Riley R."/>
            <person name="Barry K."/>
            <person name="Henrissat B."/>
            <person name="Grigoriev I.V."/>
            <person name="Herr J.R."/>
            <person name="Aime M.C."/>
        </authorList>
    </citation>
    <scope>NUCLEOTIDE SEQUENCE</scope>
    <source>
        <strain evidence="6">MCA 3950</strain>
    </source>
</reference>
<feature type="domain" description="Bromo" evidence="4">
    <location>
        <begin position="235"/>
        <end position="307"/>
    </location>
</feature>
<dbReference type="CDD" id="cd05500">
    <property type="entry name" value="Bromo_BDF1_2_I"/>
    <property type="match status" value="1"/>
</dbReference>
<dbReference type="Gene3D" id="1.20.920.10">
    <property type="entry name" value="Bromodomain-like"/>
    <property type="match status" value="2"/>
</dbReference>
<evidence type="ECO:0000256" key="3">
    <source>
        <dbReference type="SAM" id="MobiDB-lite"/>
    </source>
</evidence>
<feature type="domain" description="NET" evidence="5">
    <location>
        <begin position="420"/>
        <end position="501"/>
    </location>
</feature>
<evidence type="ECO:0000313" key="6">
    <source>
        <dbReference type="EMBL" id="KAG7450287.1"/>
    </source>
</evidence>
<accession>A0A9P7W0D3</accession>
<dbReference type="SMART" id="SM00297">
    <property type="entry name" value="BROMO"/>
    <property type="match status" value="2"/>
</dbReference>
<name>A0A9P7W0D3_9AGAR</name>
<keyword evidence="1 2" id="KW-0103">Bromodomain</keyword>